<accession>A0ACA9MZC7</accession>
<dbReference type="Proteomes" id="UP000789525">
    <property type="component" value="Unassembled WGS sequence"/>
</dbReference>
<gene>
    <name evidence="1" type="ORF">ACOLOM_LOCUS7425</name>
</gene>
<protein>
    <submittedName>
        <fullName evidence="1">11140_t:CDS:1</fullName>
    </submittedName>
</protein>
<evidence type="ECO:0000313" key="1">
    <source>
        <dbReference type="EMBL" id="CAG8624095.1"/>
    </source>
</evidence>
<proteinExistence type="predicted"/>
<keyword evidence="2" id="KW-1185">Reference proteome</keyword>
<comment type="caution">
    <text evidence="1">The sequence shown here is derived from an EMBL/GenBank/DDBJ whole genome shotgun (WGS) entry which is preliminary data.</text>
</comment>
<sequence length="212" mass="24115">MTFTSLIEIVDSTLKDFNDPLKPVKISVFDDLQSEETRRSFAKLLTNQNLFKFKEPELISFYNECIKDQVNSVTTIDRHARPRSKTIHSLIKAAAILKTPAAGVIVMNTSSVGIRGLQRYEILDDLVLKLYGAPNNTTLAFRGTYAEVDRALLSMWAYIFTTWMEQDSGRKGQLVQRRASSTTIEHNGMVYFMAPKRHFEGVFISRRAKTSP</sequence>
<evidence type="ECO:0000313" key="2">
    <source>
        <dbReference type="Proteomes" id="UP000789525"/>
    </source>
</evidence>
<name>A0ACA9MZC7_9GLOM</name>
<organism evidence="1 2">
    <name type="scientific">Acaulospora colombiana</name>
    <dbReference type="NCBI Taxonomy" id="27376"/>
    <lineage>
        <taxon>Eukaryota</taxon>
        <taxon>Fungi</taxon>
        <taxon>Fungi incertae sedis</taxon>
        <taxon>Mucoromycota</taxon>
        <taxon>Glomeromycotina</taxon>
        <taxon>Glomeromycetes</taxon>
        <taxon>Diversisporales</taxon>
        <taxon>Acaulosporaceae</taxon>
        <taxon>Acaulospora</taxon>
    </lineage>
</organism>
<reference evidence="1" key="1">
    <citation type="submission" date="2021-06" db="EMBL/GenBank/DDBJ databases">
        <authorList>
            <person name="Kallberg Y."/>
            <person name="Tangrot J."/>
            <person name="Rosling A."/>
        </authorList>
    </citation>
    <scope>NUCLEOTIDE SEQUENCE</scope>
    <source>
        <strain evidence="1">CL356</strain>
    </source>
</reference>
<dbReference type="EMBL" id="CAJVPT010017151">
    <property type="protein sequence ID" value="CAG8624095.1"/>
    <property type="molecule type" value="Genomic_DNA"/>
</dbReference>